<evidence type="ECO:0000256" key="1">
    <source>
        <dbReference type="ARBA" id="ARBA00004496"/>
    </source>
</evidence>
<evidence type="ECO:0000256" key="6">
    <source>
        <dbReference type="ARBA" id="ARBA00022835"/>
    </source>
</evidence>
<dbReference type="Gene3D" id="3.30.230.70">
    <property type="entry name" value="GHMP Kinase, N-terminal domain"/>
    <property type="match status" value="1"/>
</dbReference>
<name>A0A507B197_9PEZI</name>
<evidence type="ECO:0000256" key="4">
    <source>
        <dbReference type="ARBA" id="ARBA00022490"/>
    </source>
</evidence>
<dbReference type="GO" id="GO:0000467">
    <property type="term" value="P:exonucleolytic trimming to generate mature 3'-end of 5.8S rRNA from tricistronic rRNA transcript (SSU-rRNA, 5.8S rRNA, LSU-rRNA)"/>
    <property type="evidence" value="ECO:0007669"/>
    <property type="project" value="TreeGrafter"/>
</dbReference>
<dbReference type="Pfam" id="PF01138">
    <property type="entry name" value="RNase_PH"/>
    <property type="match status" value="1"/>
</dbReference>
<evidence type="ECO:0000256" key="3">
    <source>
        <dbReference type="ARBA" id="ARBA00006678"/>
    </source>
</evidence>
<proteinExistence type="inferred from homology"/>
<feature type="compositionally biased region" description="Basic and acidic residues" evidence="10">
    <location>
        <begin position="32"/>
        <end position="47"/>
    </location>
</feature>
<dbReference type="EMBL" id="SKBQ01000054">
    <property type="protein sequence ID" value="TPX10738.1"/>
    <property type="molecule type" value="Genomic_DNA"/>
</dbReference>
<accession>A0A507B197</accession>
<dbReference type="GO" id="GO:0005730">
    <property type="term" value="C:nucleolus"/>
    <property type="evidence" value="ECO:0007669"/>
    <property type="project" value="UniProtKB-SubCell"/>
</dbReference>
<dbReference type="GO" id="GO:0034475">
    <property type="term" value="P:U4 snRNA 3'-end processing"/>
    <property type="evidence" value="ECO:0007669"/>
    <property type="project" value="TreeGrafter"/>
</dbReference>
<dbReference type="AlphaFoldDB" id="A0A507B197"/>
<dbReference type="RefSeq" id="XP_030992449.1">
    <property type="nucleotide sequence ID" value="XM_031143147.1"/>
</dbReference>
<dbReference type="InterPro" id="IPR050590">
    <property type="entry name" value="Exosome_comp_Rrp42_subfam"/>
</dbReference>
<keyword evidence="7" id="KW-0694">RNA-binding</keyword>
<feature type="domain" description="Exoribonuclease phosphorolytic" evidence="12">
    <location>
        <begin position="256"/>
        <end position="331"/>
    </location>
</feature>
<dbReference type="GO" id="GO:0000177">
    <property type="term" value="C:cytoplasmic exosome (RNase complex)"/>
    <property type="evidence" value="ECO:0007669"/>
    <property type="project" value="TreeGrafter"/>
</dbReference>
<dbReference type="GO" id="GO:0034476">
    <property type="term" value="P:U5 snRNA 3'-end processing"/>
    <property type="evidence" value="ECO:0007669"/>
    <property type="project" value="TreeGrafter"/>
</dbReference>
<dbReference type="InterPro" id="IPR027408">
    <property type="entry name" value="PNPase/RNase_PH_dom_sf"/>
</dbReference>
<evidence type="ECO:0000256" key="10">
    <source>
        <dbReference type="SAM" id="MobiDB-lite"/>
    </source>
</evidence>
<dbReference type="GeneID" id="41975754"/>
<dbReference type="GO" id="GO:0071035">
    <property type="term" value="P:nuclear polyadenylation-dependent rRNA catabolic process"/>
    <property type="evidence" value="ECO:0007669"/>
    <property type="project" value="TreeGrafter"/>
</dbReference>
<evidence type="ECO:0000259" key="11">
    <source>
        <dbReference type="Pfam" id="PF01138"/>
    </source>
</evidence>
<evidence type="ECO:0000259" key="12">
    <source>
        <dbReference type="Pfam" id="PF03725"/>
    </source>
</evidence>
<keyword evidence="14" id="KW-1185">Reference proteome</keyword>
<dbReference type="SUPFAM" id="SSF55666">
    <property type="entry name" value="Ribonuclease PH domain 2-like"/>
    <property type="match status" value="1"/>
</dbReference>
<organism evidence="13 14">
    <name type="scientific">Thyridium curvatum</name>
    <dbReference type="NCBI Taxonomy" id="1093900"/>
    <lineage>
        <taxon>Eukaryota</taxon>
        <taxon>Fungi</taxon>
        <taxon>Dikarya</taxon>
        <taxon>Ascomycota</taxon>
        <taxon>Pezizomycotina</taxon>
        <taxon>Sordariomycetes</taxon>
        <taxon>Sordariomycetidae</taxon>
        <taxon>Thyridiales</taxon>
        <taxon>Thyridiaceae</taxon>
        <taxon>Thyridium</taxon>
    </lineage>
</organism>
<evidence type="ECO:0000313" key="13">
    <source>
        <dbReference type="EMBL" id="TPX10738.1"/>
    </source>
</evidence>
<keyword evidence="6" id="KW-0271">Exosome</keyword>
<protein>
    <recommendedName>
        <fullName evidence="9">Ribosomal RNA-processing protein 43</fullName>
    </recommendedName>
</protein>
<dbReference type="GO" id="GO:0034473">
    <property type="term" value="P:U1 snRNA 3'-end processing"/>
    <property type="evidence" value="ECO:0007669"/>
    <property type="project" value="TreeGrafter"/>
</dbReference>
<keyword evidence="8" id="KW-0539">Nucleus</keyword>
<dbReference type="InterPro" id="IPR020568">
    <property type="entry name" value="Ribosomal_Su5_D2-typ_SF"/>
</dbReference>
<dbReference type="GO" id="GO:0071028">
    <property type="term" value="P:nuclear mRNA surveillance"/>
    <property type="evidence" value="ECO:0007669"/>
    <property type="project" value="TreeGrafter"/>
</dbReference>
<comment type="subcellular location">
    <subcellularLocation>
        <location evidence="1">Cytoplasm</location>
    </subcellularLocation>
    <subcellularLocation>
        <location evidence="2">Nucleus</location>
        <location evidence="2">Nucleolus</location>
    </subcellularLocation>
</comment>
<dbReference type="InterPro" id="IPR001247">
    <property type="entry name" value="ExoRNase_PH_dom1"/>
</dbReference>
<sequence>MAPDLSFTRQTFAKLSPHPFLVANLQPSDPSAKPERTNGRGPKELREPLIHGGSLTHAHGSAVVRIGDTSVICGVRGEILPVSNIPHYRPKSALEQSQGDDDAGAEGRRELKDYDLLVPNIELATGSAPRFLPGAPPTSLAQTLSTRVYSLLHSCRILNADDLRIWYAPTKANGGQGDDAMQQDDDVEENQPEVKAYWTLYIDLFFISYDGNPFDAAWAAVLAALKNTTLPKAWWDEDREMVVCSRSEKKALNIHGLPVACTAAILLEKEHATDGNSWVLMDPDRLEEDMCDETVTMVVDCASGETRIRSISKSGGPVVGLAQMKQFATLAEKRWQQVHKAMEENRRAL</sequence>
<dbReference type="STRING" id="1093900.A0A507B197"/>
<keyword evidence="5" id="KW-0698">rRNA processing</keyword>
<evidence type="ECO:0000313" key="14">
    <source>
        <dbReference type="Proteomes" id="UP000319257"/>
    </source>
</evidence>
<dbReference type="InParanoid" id="A0A507B197"/>
<keyword evidence="4" id="KW-0963">Cytoplasm</keyword>
<dbReference type="GO" id="GO:0016075">
    <property type="term" value="P:rRNA catabolic process"/>
    <property type="evidence" value="ECO:0007669"/>
    <property type="project" value="TreeGrafter"/>
</dbReference>
<dbReference type="InterPro" id="IPR036345">
    <property type="entry name" value="ExoRNase_PH_dom2_sf"/>
</dbReference>
<evidence type="ECO:0000256" key="5">
    <source>
        <dbReference type="ARBA" id="ARBA00022552"/>
    </source>
</evidence>
<dbReference type="OrthoDB" id="45882at2759"/>
<reference evidence="13 14" key="1">
    <citation type="submission" date="2019-06" db="EMBL/GenBank/DDBJ databases">
        <title>Draft genome sequence of the filamentous fungus Phialemoniopsis curvata isolated from diesel fuel.</title>
        <authorList>
            <person name="Varaljay V.A."/>
            <person name="Lyon W.J."/>
            <person name="Crouch A.L."/>
            <person name="Drake C.E."/>
            <person name="Hollomon J.M."/>
            <person name="Nadeau L.J."/>
            <person name="Nunn H.S."/>
            <person name="Stevenson B.S."/>
            <person name="Bojanowski C.L."/>
            <person name="Crookes-Goodson W.J."/>
        </authorList>
    </citation>
    <scope>NUCLEOTIDE SEQUENCE [LARGE SCALE GENOMIC DNA]</scope>
    <source>
        <strain evidence="13 14">D216</strain>
    </source>
</reference>
<evidence type="ECO:0000256" key="7">
    <source>
        <dbReference type="ARBA" id="ARBA00022884"/>
    </source>
</evidence>
<dbReference type="GO" id="GO:0071038">
    <property type="term" value="P:TRAMP-dependent tRNA surveillance pathway"/>
    <property type="evidence" value="ECO:0007669"/>
    <property type="project" value="TreeGrafter"/>
</dbReference>
<dbReference type="SUPFAM" id="SSF54211">
    <property type="entry name" value="Ribosomal protein S5 domain 2-like"/>
    <property type="match status" value="1"/>
</dbReference>
<evidence type="ECO:0000256" key="9">
    <source>
        <dbReference type="ARBA" id="ARBA00030617"/>
    </source>
</evidence>
<evidence type="ECO:0000256" key="2">
    <source>
        <dbReference type="ARBA" id="ARBA00004604"/>
    </source>
</evidence>
<dbReference type="PANTHER" id="PTHR11097">
    <property type="entry name" value="EXOSOME COMPLEX EXONUCLEASE RIBOSOMAL RNA PROCESSING PROTEIN"/>
    <property type="match status" value="1"/>
</dbReference>
<comment type="similarity">
    <text evidence="3">Belongs to the RNase PH family.</text>
</comment>
<feature type="domain" description="Exoribonuclease phosphorolytic" evidence="11">
    <location>
        <begin position="44"/>
        <end position="231"/>
    </location>
</feature>
<gene>
    <name evidence="13" type="ORF">E0L32_008307</name>
</gene>
<evidence type="ECO:0000256" key="8">
    <source>
        <dbReference type="ARBA" id="ARBA00023242"/>
    </source>
</evidence>
<feature type="region of interest" description="Disordered" evidence="10">
    <location>
        <begin position="22"/>
        <end position="47"/>
    </location>
</feature>
<comment type="caution">
    <text evidence="13">The sequence shown here is derived from an EMBL/GenBank/DDBJ whole genome shotgun (WGS) entry which is preliminary data.</text>
</comment>
<dbReference type="InterPro" id="IPR015847">
    <property type="entry name" value="ExoRNase_PH_dom2"/>
</dbReference>
<dbReference type="Proteomes" id="UP000319257">
    <property type="component" value="Unassembled WGS sequence"/>
</dbReference>
<dbReference type="GO" id="GO:0000176">
    <property type="term" value="C:nuclear exosome (RNase complex)"/>
    <property type="evidence" value="ECO:0007669"/>
    <property type="project" value="TreeGrafter"/>
</dbReference>
<dbReference type="Pfam" id="PF03725">
    <property type="entry name" value="RNase_PH_C"/>
    <property type="match status" value="1"/>
</dbReference>
<dbReference type="GO" id="GO:0035925">
    <property type="term" value="F:mRNA 3'-UTR AU-rich region binding"/>
    <property type="evidence" value="ECO:0007669"/>
    <property type="project" value="TreeGrafter"/>
</dbReference>
<dbReference type="PANTHER" id="PTHR11097:SF9">
    <property type="entry name" value="EXOSOME COMPLEX COMPONENT RRP43"/>
    <property type="match status" value="1"/>
</dbReference>